<name>A0A9P3UW84_9MYCO</name>
<evidence type="ECO:0000313" key="3">
    <source>
        <dbReference type="EMBL" id="GLB82638.1"/>
    </source>
</evidence>
<evidence type="ECO:0000256" key="1">
    <source>
        <dbReference type="SAM" id="MobiDB-lite"/>
    </source>
</evidence>
<evidence type="ECO:0000313" key="4">
    <source>
        <dbReference type="EMBL" id="GLD28953.1"/>
    </source>
</evidence>
<organism evidence="4 5">
    <name type="scientific">Mycobacterium kiyosense</name>
    <dbReference type="NCBI Taxonomy" id="2871094"/>
    <lineage>
        <taxon>Bacteria</taxon>
        <taxon>Bacillati</taxon>
        <taxon>Actinomycetota</taxon>
        <taxon>Actinomycetes</taxon>
        <taxon>Mycobacteriales</taxon>
        <taxon>Mycobacteriaceae</taxon>
        <taxon>Mycobacterium</taxon>
    </lineage>
</organism>
<comment type="caution">
    <text evidence="4">The sequence shown here is derived from an EMBL/GenBank/DDBJ whole genome shotgun (WGS) entry which is preliminary data.</text>
</comment>
<dbReference type="Proteomes" id="UP001165663">
    <property type="component" value="Unassembled WGS sequence"/>
</dbReference>
<dbReference type="AlphaFoldDB" id="A0A9P3UW84"/>
<accession>A0A9P3UW84</accession>
<dbReference type="Proteomes" id="UP001064782">
    <property type="component" value="Unassembled WGS sequence"/>
</dbReference>
<evidence type="ECO:0000313" key="5">
    <source>
        <dbReference type="Proteomes" id="UP001064782"/>
    </source>
</evidence>
<dbReference type="InterPro" id="IPR057037">
    <property type="entry name" value="TPR_rep_actino"/>
</dbReference>
<sequence>MVTRTQIDHANPQTVLGIVNSWKNYAKDLLSRADTYRQTVTLPGGQPWSGATRDAAVAMAGNDYTAIDHMCQAIDAMSDTAANGINFTVIPNLNAVRNKITEAENNGFHVNDDLSVTDTRQHSGDTPDPVRTQDRDNYERDIKALAQKWWDADQAVADQINKDKQGLAANFSGGHIAESPDQAEADVRAALSGNQSAATRVNAILDSITPDQLAGKVPLTPAQASVLSQLQAQEHGMSKDALNATEKKLGDQSRMIPNSWQLMNNGNLRFPKTPLTVGAKEGADMMTGGFAQLPSSIQQVLKSQPGGEERSKAPSWSFSGSDWALTSATAVKTAANDAASRAFLSSPGSGPGKADPGMLKWFENPKIGDFEIRGFTRANGLLAAAFAVPAAIGDVNGEDHNSIPEAITREAGGAAIGIGAAVLADMATGAAVGTLIPVPGVGTAAGLVAGAVVGGLAATGGSKLIGHAWHSLFD</sequence>
<protein>
    <recommendedName>
        <fullName evidence="2">TPR repeat domain-containing protein</fullName>
    </recommendedName>
</protein>
<keyword evidence="5" id="KW-1185">Reference proteome</keyword>
<dbReference type="EMBL" id="BRZI01000003">
    <property type="protein sequence ID" value="GLD28953.1"/>
    <property type="molecule type" value="Genomic_DNA"/>
</dbReference>
<gene>
    <name evidence="4" type="ORF">Mkiyose1413_08360</name>
    <name evidence="3" type="ORF">SRL2020028_18940</name>
</gene>
<feature type="domain" description="TPR repeat" evidence="2">
    <location>
        <begin position="207"/>
        <end position="309"/>
    </location>
</feature>
<reference evidence="4" key="1">
    <citation type="submission" date="2022-08" db="EMBL/GenBank/DDBJ databases">
        <title>Mycobacterium kiyosense sp. nov., scotochromogenic slow-glowing species isolated from respiratory specimens.</title>
        <authorList>
            <person name="Fukano H."/>
            <person name="Kazumi Y."/>
            <person name="Sakagami N."/>
            <person name="Ato M."/>
            <person name="Mitarai S."/>
            <person name="Hoshino Y."/>
        </authorList>
    </citation>
    <scope>NUCLEOTIDE SEQUENCE</scope>
    <source>
        <strain evidence="4">1413</strain>
        <strain evidence="3">SRL2020-028</strain>
    </source>
</reference>
<dbReference type="EMBL" id="BRXE01000014">
    <property type="protein sequence ID" value="GLB82638.1"/>
    <property type="molecule type" value="Genomic_DNA"/>
</dbReference>
<evidence type="ECO:0000259" key="2">
    <source>
        <dbReference type="Pfam" id="PF23275"/>
    </source>
</evidence>
<feature type="region of interest" description="Disordered" evidence="1">
    <location>
        <begin position="109"/>
        <end position="137"/>
    </location>
</feature>
<dbReference type="Pfam" id="PF23275">
    <property type="entry name" value="TPR_23"/>
    <property type="match status" value="1"/>
</dbReference>
<proteinExistence type="predicted"/>